<evidence type="ECO:0000313" key="3">
    <source>
        <dbReference type="Proteomes" id="UP001598130"/>
    </source>
</evidence>
<name>A0ABW6CJE3_9CAUL</name>
<reference evidence="2 3" key="1">
    <citation type="submission" date="2022-09" db="EMBL/GenBank/DDBJ databases">
        <title>New species of Phenylobacterium.</title>
        <authorList>
            <person name="Mieszkin S."/>
        </authorList>
    </citation>
    <scope>NUCLEOTIDE SEQUENCE [LARGE SCALE GENOMIC DNA]</scope>
    <source>
        <strain evidence="2 3">HK31-G</strain>
    </source>
</reference>
<evidence type="ECO:0000313" key="2">
    <source>
        <dbReference type="EMBL" id="MFD3263183.1"/>
    </source>
</evidence>
<dbReference type="Proteomes" id="UP001598130">
    <property type="component" value="Unassembled WGS sequence"/>
</dbReference>
<dbReference type="InterPro" id="IPR006944">
    <property type="entry name" value="Phage/GTA_portal"/>
</dbReference>
<accession>A0ABW6CJE3</accession>
<proteinExistence type="predicted"/>
<keyword evidence="3" id="KW-1185">Reference proteome</keyword>
<protein>
    <submittedName>
        <fullName evidence="2">Phage portal protein</fullName>
    </submittedName>
</protein>
<feature type="region of interest" description="Disordered" evidence="1">
    <location>
        <begin position="508"/>
        <end position="563"/>
    </location>
</feature>
<organism evidence="2 3">
    <name type="scientific">Phenylobacterium ferrooxidans</name>
    <dbReference type="NCBI Taxonomy" id="2982689"/>
    <lineage>
        <taxon>Bacteria</taxon>
        <taxon>Pseudomonadati</taxon>
        <taxon>Pseudomonadota</taxon>
        <taxon>Alphaproteobacteria</taxon>
        <taxon>Caulobacterales</taxon>
        <taxon>Caulobacteraceae</taxon>
        <taxon>Phenylobacterium</taxon>
    </lineage>
</organism>
<dbReference type="EMBL" id="JAOTJD010000005">
    <property type="protein sequence ID" value="MFD3263183.1"/>
    <property type="molecule type" value="Genomic_DNA"/>
</dbReference>
<comment type="caution">
    <text evidence="2">The sequence shown here is derived from an EMBL/GenBank/DDBJ whole genome shotgun (WGS) entry which is preliminary data.</text>
</comment>
<feature type="compositionally biased region" description="Low complexity" evidence="1">
    <location>
        <begin position="532"/>
        <end position="547"/>
    </location>
</feature>
<sequence>MADSLAAIAQDTAASTAERHDAQVEFAKSHGTAGLASHLLPTAEIQPVIEHIQGLFAEQELAKAARGQLIKGPWKAKSTIQGGQSVFLDDFQIQTQGAYWDRPGVLGFDAMRSMVDQTPILNGIVLTRIRQVNSFCRPQSGSNGAGFVIQHVDPNVELTDKQNGVVQRLQQFMINCGDERDPRKRKRMKRDSFSQFMAKSVRDTLTMDAAPIETEFKRDRALGLDGFYALDGASIRLCTEQGYEGDDEVFALQVIQGQIRTAYTYDDLVYEVRNPRTDVNASGYGYSETEMLIRVVTYLLNTMSYNAGFFDKNSIPRGILNVFGSFSTEDISAFKRQWNAMQRGVSNAHNLPVMVSKDQESAANFTEIGGQMTEMAFGKWISFLTSISCAIYGVAPEEISMESFATTGKGLSGSDTEEKLVSANDKGLRPLLGYYEGVFSDFVIQTFSPEYNFKFVGLDVEDAKNRFEMRKLVSTLNEGRASLGMDAIKDKLGDAPLNPVLLPAWQQESGVGLPPEPEEDFGDPDAADADGDQPPGAGGPPEQAAGDAVDDGAPDFGAPGSAMTKAFTHADFGLSPQPIYSIEV</sequence>
<gene>
    <name evidence="2" type="ORF">OCL97_04285</name>
</gene>
<dbReference type="RefSeq" id="WP_377367916.1">
    <property type="nucleotide sequence ID" value="NZ_JAOTJD010000005.1"/>
</dbReference>
<feature type="compositionally biased region" description="Acidic residues" evidence="1">
    <location>
        <begin position="516"/>
        <end position="531"/>
    </location>
</feature>
<evidence type="ECO:0000256" key="1">
    <source>
        <dbReference type="SAM" id="MobiDB-lite"/>
    </source>
</evidence>
<dbReference type="Pfam" id="PF04860">
    <property type="entry name" value="Phage_portal"/>
    <property type="match status" value="1"/>
</dbReference>